<keyword evidence="2" id="KW-1185">Reference proteome</keyword>
<comment type="caution">
    <text evidence="1">The sequence shown here is derived from an EMBL/GenBank/DDBJ whole genome shotgun (WGS) entry which is preliminary data.</text>
</comment>
<name>A0A7C8MF94_9PLEO</name>
<dbReference type="Proteomes" id="UP000481861">
    <property type="component" value="Unassembled WGS sequence"/>
</dbReference>
<sequence length="142" mass="15411">MSDLLKRVYRSSLPTSISRARRLTQLTTLPQPAAPRIAFVQASICSYSVHCCSTRSLPSAFVLTVTLSLVQNPACTAFPVTASFTVSVFTADVHFDATPFVPRTTRRTLKLASGETASVVALTLGGQALCVHPRFRKRPTQD</sequence>
<dbReference type="EMBL" id="JAADJZ010000021">
    <property type="protein sequence ID" value="KAF2867984.1"/>
    <property type="molecule type" value="Genomic_DNA"/>
</dbReference>
<evidence type="ECO:0000313" key="1">
    <source>
        <dbReference type="EMBL" id="KAF2867984.1"/>
    </source>
</evidence>
<evidence type="ECO:0000313" key="2">
    <source>
        <dbReference type="Proteomes" id="UP000481861"/>
    </source>
</evidence>
<proteinExistence type="predicted"/>
<reference evidence="1 2" key="1">
    <citation type="submission" date="2020-01" db="EMBL/GenBank/DDBJ databases">
        <authorList>
            <consortium name="DOE Joint Genome Institute"/>
            <person name="Haridas S."/>
            <person name="Albert R."/>
            <person name="Binder M."/>
            <person name="Bloem J."/>
            <person name="Labutti K."/>
            <person name="Salamov A."/>
            <person name="Andreopoulos B."/>
            <person name="Baker S.E."/>
            <person name="Barry K."/>
            <person name="Bills G."/>
            <person name="Bluhm B.H."/>
            <person name="Cannon C."/>
            <person name="Castanera R."/>
            <person name="Culley D.E."/>
            <person name="Daum C."/>
            <person name="Ezra D."/>
            <person name="Gonzalez J.B."/>
            <person name="Henrissat B."/>
            <person name="Kuo A."/>
            <person name="Liang C."/>
            <person name="Lipzen A."/>
            <person name="Lutzoni F."/>
            <person name="Magnuson J."/>
            <person name="Mondo S."/>
            <person name="Nolan M."/>
            <person name="Ohm R."/>
            <person name="Pangilinan J."/>
            <person name="Park H.-J.H."/>
            <person name="Ramirez L."/>
            <person name="Alfaro M."/>
            <person name="Sun H."/>
            <person name="Tritt A."/>
            <person name="Yoshinaga Y."/>
            <person name="Zwiers L.-H.L."/>
            <person name="Turgeon B.G."/>
            <person name="Goodwin S.B."/>
            <person name="Spatafora J.W."/>
            <person name="Crous P.W."/>
            <person name="Grigoriev I.V."/>
        </authorList>
    </citation>
    <scope>NUCLEOTIDE SEQUENCE [LARGE SCALE GENOMIC DNA]</scope>
    <source>
        <strain evidence="1 2">CBS 611.86</strain>
    </source>
</reference>
<accession>A0A7C8MF94</accession>
<protein>
    <submittedName>
        <fullName evidence="1">Uncharacterized protein</fullName>
    </submittedName>
</protein>
<organism evidence="1 2">
    <name type="scientific">Massariosphaeria phaeospora</name>
    <dbReference type="NCBI Taxonomy" id="100035"/>
    <lineage>
        <taxon>Eukaryota</taxon>
        <taxon>Fungi</taxon>
        <taxon>Dikarya</taxon>
        <taxon>Ascomycota</taxon>
        <taxon>Pezizomycotina</taxon>
        <taxon>Dothideomycetes</taxon>
        <taxon>Pleosporomycetidae</taxon>
        <taxon>Pleosporales</taxon>
        <taxon>Pleosporales incertae sedis</taxon>
        <taxon>Massariosphaeria</taxon>
    </lineage>
</organism>
<dbReference type="AlphaFoldDB" id="A0A7C8MF94"/>
<gene>
    <name evidence="1" type="ORF">BDV95DRAFT_166900</name>
</gene>